<dbReference type="AlphaFoldDB" id="A0A9K3NI73"/>
<gene>
    <name evidence="1" type="ORF">HanXRQr2_Chr06g0238961</name>
</gene>
<dbReference type="Gramene" id="mRNA:HanXRQr2_Chr06g0238961">
    <property type="protein sequence ID" value="mRNA:HanXRQr2_Chr06g0238961"/>
    <property type="gene ID" value="HanXRQr2_Chr06g0238961"/>
</dbReference>
<comment type="caution">
    <text evidence="1">The sequence shown here is derived from an EMBL/GenBank/DDBJ whole genome shotgun (WGS) entry which is preliminary data.</text>
</comment>
<proteinExistence type="predicted"/>
<name>A0A9K3NI73_HELAN</name>
<evidence type="ECO:0000313" key="2">
    <source>
        <dbReference type="Proteomes" id="UP000215914"/>
    </source>
</evidence>
<keyword evidence="2" id="KW-1185">Reference proteome</keyword>
<sequence>MESCADEALEHAGSVLSALSEKLYVIKGGCGAGVHIAYAAEAMALIWSSIGIGYKNLFYRQKMVKEHPD</sequence>
<organism evidence="1 2">
    <name type="scientific">Helianthus annuus</name>
    <name type="common">Common sunflower</name>
    <dbReference type="NCBI Taxonomy" id="4232"/>
    <lineage>
        <taxon>Eukaryota</taxon>
        <taxon>Viridiplantae</taxon>
        <taxon>Streptophyta</taxon>
        <taxon>Embryophyta</taxon>
        <taxon>Tracheophyta</taxon>
        <taxon>Spermatophyta</taxon>
        <taxon>Magnoliopsida</taxon>
        <taxon>eudicotyledons</taxon>
        <taxon>Gunneridae</taxon>
        <taxon>Pentapetalae</taxon>
        <taxon>asterids</taxon>
        <taxon>campanulids</taxon>
        <taxon>Asterales</taxon>
        <taxon>Asteraceae</taxon>
        <taxon>Asteroideae</taxon>
        <taxon>Heliantheae alliance</taxon>
        <taxon>Heliantheae</taxon>
        <taxon>Helianthus</taxon>
    </lineage>
</organism>
<reference evidence="1" key="1">
    <citation type="journal article" date="2017" name="Nature">
        <title>The sunflower genome provides insights into oil metabolism, flowering and Asterid evolution.</title>
        <authorList>
            <person name="Badouin H."/>
            <person name="Gouzy J."/>
            <person name="Grassa C.J."/>
            <person name="Murat F."/>
            <person name="Staton S.E."/>
            <person name="Cottret L."/>
            <person name="Lelandais-Briere C."/>
            <person name="Owens G.L."/>
            <person name="Carrere S."/>
            <person name="Mayjonade B."/>
            <person name="Legrand L."/>
            <person name="Gill N."/>
            <person name="Kane N.C."/>
            <person name="Bowers J.E."/>
            <person name="Hubner S."/>
            <person name="Bellec A."/>
            <person name="Berard A."/>
            <person name="Berges H."/>
            <person name="Blanchet N."/>
            <person name="Boniface M.C."/>
            <person name="Brunel D."/>
            <person name="Catrice O."/>
            <person name="Chaidir N."/>
            <person name="Claudel C."/>
            <person name="Donnadieu C."/>
            <person name="Faraut T."/>
            <person name="Fievet G."/>
            <person name="Helmstetter N."/>
            <person name="King M."/>
            <person name="Knapp S.J."/>
            <person name="Lai Z."/>
            <person name="Le Paslier M.C."/>
            <person name="Lippi Y."/>
            <person name="Lorenzon L."/>
            <person name="Mandel J.R."/>
            <person name="Marage G."/>
            <person name="Marchand G."/>
            <person name="Marquand E."/>
            <person name="Bret-Mestries E."/>
            <person name="Morien E."/>
            <person name="Nambeesan S."/>
            <person name="Nguyen T."/>
            <person name="Pegot-Espagnet P."/>
            <person name="Pouilly N."/>
            <person name="Raftis F."/>
            <person name="Sallet E."/>
            <person name="Schiex T."/>
            <person name="Thomas J."/>
            <person name="Vandecasteele C."/>
            <person name="Vares D."/>
            <person name="Vear F."/>
            <person name="Vautrin S."/>
            <person name="Crespi M."/>
            <person name="Mangin B."/>
            <person name="Burke J.M."/>
            <person name="Salse J."/>
            <person name="Munos S."/>
            <person name="Vincourt P."/>
            <person name="Rieseberg L.H."/>
            <person name="Langlade N.B."/>
        </authorList>
    </citation>
    <scope>NUCLEOTIDE SEQUENCE</scope>
    <source>
        <tissue evidence="1">Leaves</tissue>
    </source>
</reference>
<protein>
    <submittedName>
        <fullName evidence="1">Uncharacterized protein</fullName>
    </submittedName>
</protein>
<dbReference type="Proteomes" id="UP000215914">
    <property type="component" value="Unassembled WGS sequence"/>
</dbReference>
<dbReference type="EMBL" id="MNCJ02000321">
    <property type="protein sequence ID" value="KAF5800630.1"/>
    <property type="molecule type" value="Genomic_DNA"/>
</dbReference>
<evidence type="ECO:0000313" key="1">
    <source>
        <dbReference type="EMBL" id="KAF5800630.1"/>
    </source>
</evidence>
<reference evidence="1" key="2">
    <citation type="submission" date="2020-06" db="EMBL/GenBank/DDBJ databases">
        <title>Helianthus annuus Genome sequencing and assembly Release 2.</title>
        <authorList>
            <person name="Gouzy J."/>
            <person name="Langlade N."/>
            <person name="Munos S."/>
        </authorList>
    </citation>
    <scope>NUCLEOTIDE SEQUENCE</scope>
    <source>
        <tissue evidence="1">Leaves</tissue>
    </source>
</reference>
<accession>A0A9K3NI73</accession>